<evidence type="ECO:0000313" key="3">
    <source>
        <dbReference type="Proteomes" id="UP001500866"/>
    </source>
</evidence>
<sequence>MFDSHDFFKKRLSAHFKELSRYTRYIFNGHIAFAMFFFVAAMAYYYQQWLMDLPDNFPTALIAGIVFGLLVSYSPVRTLLQEPDLVFLIPAETKMDAYFRNAIIYSFVVQLYVLLLAGGAFGPLYFAAYPGRAGNIYILTLAVVLIFKLWNMLTNWWMLKIREPGIRQVDLLARTLLNMAVFYFLVKGEMLLAGITTFLFVLVFLYDLMISRRQAGLLWDLLLEKDQSRMQTFYRIANMFADVPHLKNRVKRRHWLVSIVNRVPFAQKHTFDYLYRISFIRSVDYLGMYFRLIVIGGLFIFFIPNLWMKAIFALLFIYMSSFQMITLYHHHRTVMWLDLYPVALKVRQQSLLKLLFQLTLLQTIIFTVLLLGMGEWLGALLVLAAGITFNYIFQNRYVKKKIA</sequence>
<feature type="transmembrane region" description="Helical" evidence="1">
    <location>
        <begin position="171"/>
        <end position="186"/>
    </location>
</feature>
<keyword evidence="1" id="KW-0812">Transmembrane</keyword>
<feature type="transmembrane region" description="Helical" evidence="1">
    <location>
        <begin position="25"/>
        <end position="45"/>
    </location>
</feature>
<feature type="transmembrane region" description="Helical" evidence="1">
    <location>
        <begin position="102"/>
        <end position="124"/>
    </location>
</feature>
<keyword evidence="3" id="KW-1185">Reference proteome</keyword>
<feature type="transmembrane region" description="Helical" evidence="1">
    <location>
        <begin position="310"/>
        <end position="330"/>
    </location>
</feature>
<dbReference type="EMBL" id="BAAADS010000006">
    <property type="protein sequence ID" value="GAA0596212.1"/>
    <property type="molecule type" value="Genomic_DNA"/>
</dbReference>
<protein>
    <submittedName>
        <fullName evidence="2">ABC transporter permease EcsB</fullName>
    </submittedName>
</protein>
<evidence type="ECO:0000313" key="2">
    <source>
        <dbReference type="EMBL" id="GAA0596212.1"/>
    </source>
</evidence>
<feature type="transmembrane region" description="Helical" evidence="1">
    <location>
        <begin position="285"/>
        <end position="304"/>
    </location>
</feature>
<evidence type="ECO:0000256" key="1">
    <source>
        <dbReference type="SAM" id="Phobius"/>
    </source>
</evidence>
<proteinExistence type="predicted"/>
<reference evidence="2 3" key="1">
    <citation type="journal article" date="2019" name="Int. J. Syst. Evol. Microbiol.">
        <title>The Global Catalogue of Microorganisms (GCM) 10K type strain sequencing project: providing services to taxonomists for standard genome sequencing and annotation.</title>
        <authorList>
            <consortium name="The Broad Institute Genomics Platform"/>
            <consortium name="The Broad Institute Genome Sequencing Center for Infectious Disease"/>
            <person name="Wu L."/>
            <person name="Ma J."/>
        </authorList>
    </citation>
    <scope>NUCLEOTIDE SEQUENCE [LARGE SCALE GENOMIC DNA]</scope>
    <source>
        <strain evidence="2 3">JCM 15395</strain>
    </source>
</reference>
<organism evidence="2 3">
    <name type="scientific">Virgibacillus siamensis</name>
    <dbReference type="NCBI Taxonomy" id="480071"/>
    <lineage>
        <taxon>Bacteria</taxon>
        <taxon>Bacillati</taxon>
        <taxon>Bacillota</taxon>
        <taxon>Bacilli</taxon>
        <taxon>Bacillales</taxon>
        <taxon>Bacillaceae</taxon>
        <taxon>Virgibacillus</taxon>
    </lineage>
</organism>
<name>A0ABN1FRL6_9BACI</name>
<accession>A0ABN1FRL6</accession>
<keyword evidence="1" id="KW-0472">Membrane</keyword>
<dbReference type="Proteomes" id="UP001500866">
    <property type="component" value="Unassembled WGS sequence"/>
</dbReference>
<dbReference type="PIRSF" id="PIRSF037259">
    <property type="entry name" value="EcsB_ABC"/>
    <property type="match status" value="1"/>
</dbReference>
<gene>
    <name evidence="2" type="primary">ecsB</name>
    <name evidence="2" type="ORF">GCM10009001_10390</name>
</gene>
<feature type="transmembrane region" description="Helical" evidence="1">
    <location>
        <begin position="351"/>
        <end position="370"/>
    </location>
</feature>
<dbReference type="RefSeq" id="WP_343810927.1">
    <property type="nucleotide sequence ID" value="NZ_BAAADS010000006.1"/>
</dbReference>
<dbReference type="Pfam" id="PF05975">
    <property type="entry name" value="EcsB"/>
    <property type="match status" value="1"/>
</dbReference>
<feature type="transmembrane region" description="Helical" evidence="1">
    <location>
        <begin position="376"/>
        <end position="393"/>
    </location>
</feature>
<feature type="transmembrane region" description="Helical" evidence="1">
    <location>
        <begin position="136"/>
        <end position="159"/>
    </location>
</feature>
<keyword evidence="1" id="KW-1133">Transmembrane helix</keyword>
<feature type="transmembrane region" description="Helical" evidence="1">
    <location>
        <begin position="192"/>
        <end position="210"/>
    </location>
</feature>
<dbReference type="InterPro" id="IPR010288">
    <property type="entry name" value="EcsB_ABC"/>
</dbReference>
<comment type="caution">
    <text evidence="2">The sequence shown here is derived from an EMBL/GenBank/DDBJ whole genome shotgun (WGS) entry which is preliminary data.</text>
</comment>
<feature type="transmembrane region" description="Helical" evidence="1">
    <location>
        <begin position="57"/>
        <end position="76"/>
    </location>
</feature>